<organism evidence="2 3">
    <name type="scientific">Dendrothele bispora (strain CBS 962.96)</name>
    <dbReference type="NCBI Taxonomy" id="1314807"/>
    <lineage>
        <taxon>Eukaryota</taxon>
        <taxon>Fungi</taxon>
        <taxon>Dikarya</taxon>
        <taxon>Basidiomycota</taxon>
        <taxon>Agaricomycotina</taxon>
        <taxon>Agaricomycetes</taxon>
        <taxon>Agaricomycetidae</taxon>
        <taxon>Agaricales</taxon>
        <taxon>Agaricales incertae sedis</taxon>
        <taxon>Dendrothele</taxon>
    </lineage>
</organism>
<keyword evidence="1" id="KW-0472">Membrane</keyword>
<evidence type="ECO:0000313" key="2">
    <source>
        <dbReference type="EMBL" id="THU82498.1"/>
    </source>
</evidence>
<proteinExistence type="predicted"/>
<dbReference type="EMBL" id="ML179727">
    <property type="protein sequence ID" value="THU82498.1"/>
    <property type="molecule type" value="Genomic_DNA"/>
</dbReference>
<evidence type="ECO:0000256" key="1">
    <source>
        <dbReference type="SAM" id="Phobius"/>
    </source>
</evidence>
<protein>
    <submittedName>
        <fullName evidence="2">Uncharacterized protein</fullName>
    </submittedName>
</protein>
<gene>
    <name evidence="2" type="ORF">K435DRAFT_447651</name>
</gene>
<reference evidence="2 3" key="1">
    <citation type="journal article" date="2019" name="Nat. Ecol. Evol.">
        <title>Megaphylogeny resolves global patterns of mushroom evolution.</title>
        <authorList>
            <person name="Varga T."/>
            <person name="Krizsan K."/>
            <person name="Foldi C."/>
            <person name="Dima B."/>
            <person name="Sanchez-Garcia M."/>
            <person name="Sanchez-Ramirez S."/>
            <person name="Szollosi G.J."/>
            <person name="Szarkandi J.G."/>
            <person name="Papp V."/>
            <person name="Albert L."/>
            <person name="Andreopoulos W."/>
            <person name="Angelini C."/>
            <person name="Antonin V."/>
            <person name="Barry K.W."/>
            <person name="Bougher N.L."/>
            <person name="Buchanan P."/>
            <person name="Buyck B."/>
            <person name="Bense V."/>
            <person name="Catcheside P."/>
            <person name="Chovatia M."/>
            <person name="Cooper J."/>
            <person name="Damon W."/>
            <person name="Desjardin D."/>
            <person name="Finy P."/>
            <person name="Geml J."/>
            <person name="Haridas S."/>
            <person name="Hughes K."/>
            <person name="Justo A."/>
            <person name="Karasinski D."/>
            <person name="Kautmanova I."/>
            <person name="Kiss B."/>
            <person name="Kocsube S."/>
            <person name="Kotiranta H."/>
            <person name="LaButti K.M."/>
            <person name="Lechner B.E."/>
            <person name="Liimatainen K."/>
            <person name="Lipzen A."/>
            <person name="Lukacs Z."/>
            <person name="Mihaltcheva S."/>
            <person name="Morgado L.N."/>
            <person name="Niskanen T."/>
            <person name="Noordeloos M.E."/>
            <person name="Ohm R.A."/>
            <person name="Ortiz-Santana B."/>
            <person name="Ovrebo C."/>
            <person name="Racz N."/>
            <person name="Riley R."/>
            <person name="Savchenko A."/>
            <person name="Shiryaev A."/>
            <person name="Soop K."/>
            <person name="Spirin V."/>
            <person name="Szebenyi C."/>
            <person name="Tomsovsky M."/>
            <person name="Tulloss R.E."/>
            <person name="Uehling J."/>
            <person name="Grigoriev I.V."/>
            <person name="Vagvolgyi C."/>
            <person name="Papp T."/>
            <person name="Martin F.M."/>
            <person name="Miettinen O."/>
            <person name="Hibbett D.S."/>
            <person name="Nagy L.G."/>
        </authorList>
    </citation>
    <scope>NUCLEOTIDE SEQUENCE [LARGE SCALE GENOMIC DNA]</scope>
    <source>
        <strain evidence="2 3">CBS 962.96</strain>
    </source>
</reference>
<feature type="transmembrane region" description="Helical" evidence="1">
    <location>
        <begin position="49"/>
        <end position="67"/>
    </location>
</feature>
<keyword evidence="1" id="KW-1133">Transmembrane helix</keyword>
<keyword evidence="1" id="KW-0812">Transmembrane</keyword>
<accession>A0A4S8L3D7</accession>
<sequence length="130" mass="13745">MSIIVFSLASTPLITVYLCVILGQSSDDPTSPNSSNSQSLVEDTKIKIISRAILAITVLVTLLAMWYTGGQTVTFQIGCRAAQPRPRIICSDGSTDNDSAGIGTYNVHDVAGPRGTRSGRCANIQLEISA</sequence>
<keyword evidence="3" id="KW-1185">Reference proteome</keyword>
<name>A0A4S8L3D7_DENBC</name>
<dbReference type="Proteomes" id="UP000297245">
    <property type="component" value="Unassembled WGS sequence"/>
</dbReference>
<dbReference type="AlphaFoldDB" id="A0A4S8L3D7"/>
<evidence type="ECO:0000313" key="3">
    <source>
        <dbReference type="Proteomes" id="UP000297245"/>
    </source>
</evidence>
<dbReference type="OrthoDB" id="166803at2759"/>